<keyword evidence="2" id="KW-0964">Secreted</keyword>
<evidence type="ECO:0000256" key="2">
    <source>
        <dbReference type="ARBA" id="ARBA00022525"/>
    </source>
</evidence>
<dbReference type="AlphaFoldDB" id="C3XVF2"/>
<organism>
    <name type="scientific">Branchiostoma floridae</name>
    <name type="common">Florida lancelet</name>
    <name type="synonym">Amphioxus</name>
    <dbReference type="NCBI Taxonomy" id="7739"/>
    <lineage>
        <taxon>Eukaryota</taxon>
        <taxon>Metazoa</taxon>
        <taxon>Chordata</taxon>
        <taxon>Cephalochordata</taxon>
        <taxon>Leptocardii</taxon>
        <taxon>Amphioxiformes</taxon>
        <taxon>Branchiostomatidae</taxon>
        <taxon>Branchiostoma</taxon>
    </lineage>
</organism>
<dbReference type="InterPro" id="IPR039675">
    <property type="entry name" value="CILP1/CILP2"/>
</dbReference>
<proteinExistence type="predicted"/>
<name>C3XVF2_BRAFL</name>
<evidence type="ECO:0000256" key="1">
    <source>
        <dbReference type="ARBA" id="ARBA00004613"/>
    </source>
</evidence>
<accession>C3XVF2</accession>
<evidence type="ECO:0000256" key="3">
    <source>
        <dbReference type="ARBA" id="ARBA00022729"/>
    </source>
</evidence>
<protein>
    <recommendedName>
        <fullName evidence="6">WxxW domain-containing protein</fullName>
    </recommendedName>
</protein>
<dbReference type="InParanoid" id="C3XVF2"/>
<feature type="chain" id="PRO_5002934354" description="WxxW domain-containing protein" evidence="5">
    <location>
        <begin position="18"/>
        <end position="113"/>
    </location>
</feature>
<dbReference type="PANTHER" id="PTHR15031:SF6">
    <property type="entry name" value="CARTILAGE INTERMEDIATE LAYER PROTEIN 1-LIKE ISOFORM X1"/>
    <property type="match status" value="1"/>
</dbReference>
<keyword evidence="4" id="KW-0325">Glycoprotein</keyword>
<evidence type="ECO:0000256" key="4">
    <source>
        <dbReference type="ARBA" id="ARBA00023180"/>
    </source>
</evidence>
<evidence type="ECO:0000256" key="5">
    <source>
        <dbReference type="SAM" id="SignalP"/>
    </source>
</evidence>
<dbReference type="InterPro" id="IPR025155">
    <property type="entry name" value="WxxW_domain"/>
</dbReference>
<dbReference type="STRING" id="7739.C3XVF2"/>
<dbReference type="PANTHER" id="PTHR15031">
    <property type="entry name" value="CARTILAGE INTERMEDIATE LAYER PROTEIN CLIP"/>
    <property type="match status" value="1"/>
</dbReference>
<dbReference type="Pfam" id="PF13330">
    <property type="entry name" value="Mucin2_WxxW"/>
    <property type="match status" value="1"/>
</dbReference>
<dbReference type="EMBL" id="GG666468">
    <property type="protein sequence ID" value="EEN68078.1"/>
    <property type="molecule type" value="Genomic_DNA"/>
</dbReference>
<evidence type="ECO:0000259" key="6">
    <source>
        <dbReference type="Pfam" id="PF13330"/>
    </source>
</evidence>
<evidence type="ECO:0000313" key="7">
    <source>
        <dbReference type="EMBL" id="EEN68078.1"/>
    </source>
</evidence>
<reference evidence="7" key="1">
    <citation type="journal article" date="2008" name="Nature">
        <title>The amphioxus genome and the evolution of the chordate karyotype.</title>
        <authorList>
            <consortium name="US DOE Joint Genome Institute (JGI-PGF)"/>
            <person name="Putnam N.H."/>
            <person name="Butts T."/>
            <person name="Ferrier D.E.K."/>
            <person name="Furlong R.F."/>
            <person name="Hellsten U."/>
            <person name="Kawashima T."/>
            <person name="Robinson-Rechavi M."/>
            <person name="Shoguchi E."/>
            <person name="Terry A."/>
            <person name="Yu J.-K."/>
            <person name="Benito-Gutierrez E.L."/>
            <person name="Dubchak I."/>
            <person name="Garcia-Fernandez J."/>
            <person name="Gibson-Brown J.J."/>
            <person name="Grigoriev I.V."/>
            <person name="Horton A.C."/>
            <person name="de Jong P.J."/>
            <person name="Jurka J."/>
            <person name="Kapitonov V.V."/>
            <person name="Kohara Y."/>
            <person name="Kuroki Y."/>
            <person name="Lindquist E."/>
            <person name="Lucas S."/>
            <person name="Osoegawa K."/>
            <person name="Pennacchio L.A."/>
            <person name="Salamov A.A."/>
            <person name="Satou Y."/>
            <person name="Sauka-Spengler T."/>
            <person name="Schmutz J."/>
            <person name="Shin-I T."/>
            <person name="Toyoda A."/>
            <person name="Bronner-Fraser M."/>
            <person name="Fujiyama A."/>
            <person name="Holland L.Z."/>
            <person name="Holland P.W.H."/>
            <person name="Satoh N."/>
            <person name="Rokhsar D.S."/>
        </authorList>
    </citation>
    <scope>NUCLEOTIDE SEQUENCE [LARGE SCALE GENOMIC DNA]</scope>
    <source>
        <strain evidence="7">S238N-H82</strain>
        <tissue evidence="7">Testes</tissue>
    </source>
</reference>
<keyword evidence="3 5" id="KW-0732">Signal</keyword>
<dbReference type="GO" id="GO:0005576">
    <property type="term" value="C:extracellular region"/>
    <property type="evidence" value="ECO:0007669"/>
    <property type="project" value="UniProtKB-SubCell"/>
</dbReference>
<feature type="signal peptide" evidence="5">
    <location>
        <begin position="1"/>
        <end position="17"/>
    </location>
</feature>
<feature type="domain" description="WxxW" evidence="6">
    <location>
        <begin position="23"/>
        <end position="110"/>
    </location>
</feature>
<sequence>MWRVVFAGVALLMGASAQTAGWWTQWFDISDNVNGHDSELLEDIRRFYPTAVCEKPSDIQVQTVDGVALADTGQAIHAMGPLIGFECFDTDQAGYPFHIPCYDYEVRFFCLPG</sequence>
<gene>
    <name evidence="7" type="ORF">BRAFLDRAFT_94158</name>
</gene>
<comment type="subcellular location">
    <subcellularLocation>
        <location evidence="1">Secreted</location>
    </subcellularLocation>
</comment>